<comment type="caution">
    <text evidence="1">The sequence shown here is derived from an EMBL/GenBank/DDBJ whole genome shotgun (WGS) entry which is preliminary data.</text>
</comment>
<dbReference type="CDD" id="cd09737">
    <property type="entry name" value="Csy3_I-F"/>
    <property type="match status" value="1"/>
</dbReference>
<organism evidence="1 2">
    <name type="scientific">Frischella japonica</name>
    <dbReference type="NCBI Taxonomy" id="2741544"/>
    <lineage>
        <taxon>Bacteria</taxon>
        <taxon>Pseudomonadati</taxon>
        <taxon>Pseudomonadota</taxon>
        <taxon>Gammaproteobacteria</taxon>
        <taxon>Orbales</taxon>
        <taxon>Orbaceae</taxon>
        <taxon>Frischella</taxon>
    </lineage>
</organism>
<dbReference type="RefSeq" id="WP_187754600.1">
    <property type="nucleotide sequence ID" value="NZ_JABURY010000006.1"/>
</dbReference>
<evidence type="ECO:0000313" key="2">
    <source>
        <dbReference type="Proteomes" id="UP000651208"/>
    </source>
</evidence>
<protein>
    <submittedName>
        <fullName evidence="1">Type I-F CRISPR-associated protein Csy3</fullName>
    </submittedName>
</protein>
<dbReference type="EMBL" id="JABURY010000006">
    <property type="protein sequence ID" value="MBC9130156.1"/>
    <property type="molecule type" value="Genomic_DNA"/>
</dbReference>
<reference evidence="1 2" key="1">
    <citation type="submission" date="2020-06" db="EMBL/GenBank/DDBJ databases">
        <title>Frischella cerana isolated from Apis cerana gut homogenate.</title>
        <authorList>
            <person name="Wolter L.A."/>
            <person name="Suenami S."/>
            <person name="Miyazaki R."/>
        </authorList>
    </citation>
    <scope>NUCLEOTIDE SEQUENCE [LARGE SCALE GENOMIC DNA]</scope>
    <source>
        <strain evidence="1 2">Ac13</strain>
    </source>
</reference>
<proteinExistence type="predicted"/>
<dbReference type="Pfam" id="PF09615">
    <property type="entry name" value="Cas_Csy3"/>
    <property type="match status" value="1"/>
</dbReference>
<sequence length="342" mass="38066">MSKSKITTASVLAFERSFDISDAVFSQPSSANPKILSPIRLTEKSVRGTISNRLKNAIASDPAKLDAEIQKANLQTVDVAALDADKDTLVVTWSCKVLPFTGKPSVCNDVEYQEQLTTTTQEYIKDVGLKALAKRYAINILNGRWLWRNRMAAEQINIIVSYQAHNDKDEAKIIDVANVDAKNYQLNSFDYDNKSVQALTDLIEAGLANKKFVIFDVTATLKMGLGQEVYPSQELILDTGKEKSKVLYGKNGQAAMHSQKVSNAIRTIDTWYDEKAEFPIAIEPYGSVTTMGHAFRQPKQKIDFYTLFDNWVLKGEQPSLEQQHYVIAVLIRGGVFGASGKE</sequence>
<evidence type="ECO:0000313" key="1">
    <source>
        <dbReference type="EMBL" id="MBC9130156.1"/>
    </source>
</evidence>
<dbReference type="InterPro" id="IPR013399">
    <property type="entry name" value="CRISPR-assoc_prot_Csy3"/>
</dbReference>
<accession>A0ABR7QVT4</accession>
<gene>
    <name evidence="1" type="primary">csy3</name>
    <name evidence="1" type="ORF">FcAc13_02405</name>
</gene>
<keyword evidence="2" id="KW-1185">Reference proteome</keyword>
<name>A0ABR7QVT4_9GAMM</name>
<dbReference type="Proteomes" id="UP000651208">
    <property type="component" value="Unassembled WGS sequence"/>
</dbReference>
<dbReference type="NCBIfam" id="TIGR02566">
    <property type="entry name" value="cas_Csy3"/>
    <property type="match status" value="1"/>
</dbReference>